<feature type="region of interest" description="Disordered" evidence="1">
    <location>
        <begin position="333"/>
        <end position="357"/>
    </location>
</feature>
<dbReference type="RefSeq" id="WP_048579658.1">
    <property type="nucleotide sequence ID" value="NZ_LFNT01000003.1"/>
</dbReference>
<accession>A0A0J7ZMJ4</accession>
<feature type="domain" description="PPM-type phosphatase" evidence="2">
    <location>
        <begin position="155"/>
        <end position="350"/>
    </location>
</feature>
<name>A0A0J7ZMJ4_STRVR</name>
<dbReference type="SUPFAM" id="SSF55874">
    <property type="entry name" value="ATPase domain of HSP90 chaperone/DNA topoisomerase II/histidine kinase"/>
    <property type="match status" value="1"/>
</dbReference>
<dbReference type="PANTHER" id="PTHR35801">
    <property type="entry name" value="PHOSPHOSERINE PHOSPHATASE RSBX"/>
    <property type="match status" value="1"/>
</dbReference>
<evidence type="ECO:0000259" key="2">
    <source>
        <dbReference type="SMART" id="SM00331"/>
    </source>
</evidence>
<dbReference type="InterPro" id="IPR003594">
    <property type="entry name" value="HATPase_dom"/>
</dbReference>
<protein>
    <submittedName>
        <fullName evidence="3">Phosphatase</fullName>
    </submittedName>
</protein>
<dbReference type="InterPro" id="IPR036890">
    <property type="entry name" value="HATPase_C_sf"/>
</dbReference>
<dbReference type="OrthoDB" id="479131at2"/>
<proteinExistence type="predicted"/>
<dbReference type="EMBL" id="LFNT01000003">
    <property type="protein sequence ID" value="KMS76602.1"/>
    <property type="molecule type" value="Genomic_DNA"/>
</dbReference>
<dbReference type="Proteomes" id="UP000037432">
    <property type="component" value="Unassembled WGS sequence"/>
</dbReference>
<evidence type="ECO:0000313" key="4">
    <source>
        <dbReference type="Proteomes" id="UP000037432"/>
    </source>
</evidence>
<dbReference type="CDD" id="cd16934">
    <property type="entry name" value="HATPase_RsbT-like"/>
    <property type="match status" value="1"/>
</dbReference>
<gene>
    <name evidence="3" type="ORF">ACM01_04130</name>
</gene>
<evidence type="ECO:0000256" key="1">
    <source>
        <dbReference type="SAM" id="MobiDB-lite"/>
    </source>
</evidence>
<dbReference type="PANTHER" id="PTHR35801:SF1">
    <property type="entry name" value="PHOSPHOSERINE PHOSPHATASE RSBX"/>
    <property type="match status" value="1"/>
</dbReference>
<dbReference type="InterPro" id="IPR036457">
    <property type="entry name" value="PPM-type-like_dom_sf"/>
</dbReference>
<dbReference type="Gene3D" id="3.60.40.10">
    <property type="entry name" value="PPM-type phosphatase domain"/>
    <property type="match status" value="1"/>
</dbReference>
<dbReference type="Gene3D" id="3.30.565.10">
    <property type="entry name" value="Histidine kinase-like ATPase, C-terminal domain"/>
    <property type="match status" value="1"/>
</dbReference>
<dbReference type="Pfam" id="PF07228">
    <property type="entry name" value="SpoIIE"/>
    <property type="match status" value="1"/>
</dbReference>
<dbReference type="InterPro" id="IPR001932">
    <property type="entry name" value="PPM-type_phosphatase-like_dom"/>
</dbReference>
<dbReference type="AlphaFoldDB" id="A0A0J7ZMJ4"/>
<organism evidence="3 4">
    <name type="scientific">Streptomyces viridochromogenes</name>
    <dbReference type="NCBI Taxonomy" id="1938"/>
    <lineage>
        <taxon>Bacteria</taxon>
        <taxon>Bacillati</taxon>
        <taxon>Actinomycetota</taxon>
        <taxon>Actinomycetes</taxon>
        <taxon>Kitasatosporales</taxon>
        <taxon>Streptomycetaceae</taxon>
        <taxon>Streptomyces</taxon>
    </lineage>
</organism>
<reference evidence="3 4" key="1">
    <citation type="submission" date="2015-06" db="EMBL/GenBank/DDBJ databases">
        <authorList>
            <person name="Ju K.-S."/>
            <person name="Doroghazi J.R."/>
            <person name="Metcalf W.W."/>
        </authorList>
    </citation>
    <scope>NUCLEOTIDE SEQUENCE [LARGE SCALE GENOMIC DNA]</scope>
    <source>
        <strain evidence="3 4">NRRL 3414</strain>
    </source>
</reference>
<dbReference type="Pfam" id="PF13581">
    <property type="entry name" value="HATPase_c_2"/>
    <property type="match status" value="1"/>
</dbReference>
<dbReference type="InterPro" id="IPR039248">
    <property type="entry name" value="Ptase_RsbX"/>
</dbReference>
<evidence type="ECO:0000313" key="3">
    <source>
        <dbReference type="EMBL" id="KMS76602.1"/>
    </source>
</evidence>
<dbReference type="SUPFAM" id="SSF81606">
    <property type="entry name" value="PP2C-like"/>
    <property type="match status" value="1"/>
</dbReference>
<dbReference type="SMART" id="SM00331">
    <property type="entry name" value="PP2C_SIG"/>
    <property type="match status" value="1"/>
</dbReference>
<comment type="caution">
    <text evidence="3">The sequence shown here is derived from an EMBL/GenBank/DDBJ whole genome shotgun (WGS) entry which is preliminary data.</text>
</comment>
<sequence>MPRVWEVPVHDSTRVRDVRVAAGAAARHAGLAEDRVAAAELVATELATNLLKHAGGGRILLDLVGPPVPAYGDERVSRVQIMAVDHGPGMHDPAAALRDGYSTTASLGAGLGTCLRTADDFGLHSTPGRGTIVMARIASRPHRGSDGPYPAPLPAWSGGVNIPLAGGEFSGDAWVCVRTADRVTLMLADGLGHGPLASRASSAAVEELRRTPHLPPADLLRRLNSALRDTRGAAVAVAQLDLQVGQLSFAGVGNVGARLRRGDSWQGLVSRPGIVGTHLPTHLPQHQETWSDDCLLVLHSDGLPSRWSPGPAARAPSSLDPAVIAATIVRDASSPARPVRDDTAVAVLSPLPPDGPS</sequence>
<dbReference type="PATRIC" id="fig|1938.3.peg.4726"/>